<protein>
    <submittedName>
        <fullName evidence="2">Uncharacterized protein</fullName>
    </submittedName>
</protein>
<keyword evidence="3" id="KW-1185">Reference proteome</keyword>
<dbReference type="AlphaFoldDB" id="A0ABD6DH78"/>
<evidence type="ECO:0000256" key="1">
    <source>
        <dbReference type="SAM" id="MobiDB-lite"/>
    </source>
</evidence>
<feature type="region of interest" description="Disordered" evidence="1">
    <location>
        <begin position="1"/>
        <end position="20"/>
    </location>
</feature>
<evidence type="ECO:0000313" key="3">
    <source>
        <dbReference type="Proteomes" id="UP001597034"/>
    </source>
</evidence>
<gene>
    <name evidence="2" type="ORF">ACFSBL_07850</name>
</gene>
<dbReference type="EMBL" id="JBHUDO010000002">
    <property type="protein sequence ID" value="MFD1645592.1"/>
    <property type="molecule type" value="Genomic_DNA"/>
</dbReference>
<accession>A0ABD6DH78</accession>
<name>A0ABD6DH78_9EURY</name>
<reference evidence="2 3" key="1">
    <citation type="journal article" date="2019" name="Int. J. Syst. Evol. Microbiol.">
        <title>The Global Catalogue of Microorganisms (GCM) 10K type strain sequencing project: providing services to taxonomists for standard genome sequencing and annotation.</title>
        <authorList>
            <consortium name="The Broad Institute Genomics Platform"/>
            <consortium name="The Broad Institute Genome Sequencing Center for Infectious Disease"/>
            <person name="Wu L."/>
            <person name="Ma J."/>
        </authorList>
    </citation>
    <scope>NUCLEOTIDE SEQUENCE [LARGE SCALE GENOMIC DNA]</scope>
    <source>
        <strain evidence="2 3">CGMCC 1.10390</strain>
    </source>
</reference>
<sequence>MTAVTTDGARNGAEHSDHTGCSFPFFLVAATRPLATTKVWSGADAARHDDVAATATTDTGPATTTRVTAA</sequence>
<dbReference type="Proteomes" id="UP001597034">
    <property type="component" value="Unassembled WGS sequence"/>
</dbReference>
<organism evidence="2 3">
    <name type="scientific">Haloarchaeobius litoreus</name>
    <dbReference type="NCBI Taxonomy" id="755306"/>
    <lineage>
        <taxon>Archaea</taxon>
        <taxon>Methanobacteriati</taxon>
        <taxon>Methanobacteriota</taxon>
        <taxon>Stenosarchaea group</taxon>
        <taxon>Halobacteria</taxon>
        <taxon>Halobacteriales</taxon>
        <taxon>Halorubellaceae</taxon>
        <taxon>Haloarchaeobius</taxon>
    </lineage>
</organism>
<proteinExistence type="predicted"/>
<evidence type="ECO:0000313" key="2">
    <source>
        <dbReference type="EMBL" id="MFD1645592.1"/>
    </source>
</evidence>
<dbReference type="RefSeq" id="WP_256398891.1">
    <property type="nucleotide sequence ID" value="NZ_JANHJR010000001.1"/>
</dbReference>
<comment type="caution">
    <text evidence="2">The sequence shown here is derived from an EMBL/GenBank/DDBJ whole genome shotgun (WGS) entry which is preliminary data.</text>
</comment>